<organism evidence="5 6">
    <name type="scientific">Mucilaginibacter gossypii</name>
    <dbReference type="NCBI Taxonomy" id="551996"/>
    <lineage>
        <taxon>Bacteria</taxon>
        <taxon>Pseudomonadati</taxon>
        <taxon>Bacteroidota</taxon>
        <taxon>Sphingobacteriia</taxon>
        <taxon>Sphingobacteriales</taxon>
        <taxon>Sphingobacteriaceae</taxon>
        <taxon>Mucilaginibacter</taxon>
    </lineage>
</organism>
<dbReference type="EMBL" id="FNCG01000004">
    <property type="protein sequence ID" value="SDG60545.1"/>
    <property type="molecule type" value="Genomic_DNA"/>
</dbReference>
<dbReference type="Gene3D" id="1.10.10.10">
    <property type="entry name" value="Winged helix-like DNA-binding domain superfamily/Winged helix DNA-binding domain"/>
    <property type="match status" value="1"/>
</dbReference>
<dbReference type="PANTHER" id="PTHR33204:SF29">
    <property type="entry name" value="TRANSCRIPTIONAL REGULATOR"/>
    <property type="match status" value="1"/>
</dbReference>
<dbReference type="AlphaFoldDB" id="A0A1G7VL64"/>
<dbReference type="InterPro" id="IPR036388">
    <property type="entry name" value="WH-like_DNA-bd_sf"/>
</dbReference>
<proteinExistence type="predicted"/>
<dbReference type="InterPro" id="IPR002577">
    <property type="entry name" value="HTH_HxlR"/>
</dbReference>
<evidence type="ECO:0000313" key="5">
    <source>
        <dbReference type="EMBL" id="SDG60545.1"/>
    </source>
</evidence>
<evidence type="ECO:0000256" key="3">
    <source>
        <dbReference type="ARBA" id="ARBA00023163"/>
    </source>
</evidence>
<dbReference type="STRING" id="551996.SAMN05192573_10498"/>
<dbReference type="SUPFAM" id="SSF46785">
    <property type="entry name" value="Winged helix' DNA-binding domain"/>
    <property type="match status" value="1"/>
</dbReference>
<evidence type="ECO:0000259" key="4">
    <source>
        <dbReference type="PROSITE" id="PS51118"/>
    </source>
</evidence>
<dbReference type="InterPro" id="IPR036390">
    <property type="entry name" value="WH_DNA-bd_sf"/>
</dbReference>
<feature type="domain" description="HTH hxlR-type" evidence="4">
    <location>
        <begin position="28"/>
        <end position="126"/>
    </location>
</feature>
<dbReference type="PROSITE" id="PS51118">
    <property type="entry name" value="HTH_HXLR"/>
    <property type="match status" value="1"/>
</dbReference>
<dbReference type="GO" id="GO:0003677">
    <property type="term" value="F:DNA binding"/>
    <property type="evidence" value="ECO:0007669"/>
    <property type="project" value="UniProtKB-KW"/>
</dbReference>
<dbReference type="Pfam" id="PF01638">
    <property type="entry name" value="HxlR"/>
    <property type="match status" value="1"/>
</dbReference>
<dbReference type="Proteomes" id="UP000199705">
    <property type="component" value="Unassembled WGS sequence"/>
</dbReference>
<sequence>MVTEICSLNNTETGIIMYERKLPIQEECGLDLIREVVFGKWKIHLLYYISQGISRPGQLQKNIPEASRRVLNIQLNQLEDDELVAKTVYNQQPPKVEYYLTDLGKSIMPIINELGRWGDTHSGHLRRVIKKRLILPEA</sequence>
<keyword evidence="1" id="KW-0805">Transcription regulation</keyword>
<keyword evidence="2 5" id="KW-0238">DNA-binding</keyword>
<accession>A0A1G7VL64</accession>
<name>A0A1G7VL64_9SPHI</name>
<keyword evidence="3" id="KW-0804">Transcription</keyword>
<dbReference type="PANTHER" id="PTHR33204">
    <property type="entry name" value="TRANSCRIPTIONAL REGULATOR, MARR FAMILY"/>
    <property type="match status" value="1"/>
</dbReference>
<protein>
    <submittedName>
        <fullName evidence="5">DNA-binding transcriptional regulator, HxlR family</fullName>
    </submittedName>
</protein>
<evidence type="ECO:0000313" key="6">
    <source>
        <dbReference type="Proteomes" id="UP000199705"/>
    </source>
</evidence>
<reference evidence="6" key="1">
    <citation type="submission" date="2016-10" db="EMBL/GenBank/DDBJ databases">
        <authorList>
            <person name="Varghese N."/>
            <person name="Submissions S."/>
        </authorList>
    </citation>
    <scope>NUCLEOTIDE SEQUENCE [LARGE SCALE GENOMIC DNA]</scope>
    <source>
        <strain evidence="6">Gh-67</strain>
    </source>
</reference>
<evidence type="ECO:0000256" key="1">
    <source>
        <dbReference type="ARBA" id="ARBA00023015"/>
    </source>
</evidence>
<keyword evidence="6" id="KW-1185">Reference proteome</keyword>
<gene>
    <name evidence="5" type="ORF">SAMN05192573_10498</name>
</gene>
<evidence type="ECO:0000256" key="2">
    <source>
        <dbReference type="ARBA" id="ARBA00023125"/>
    </source>
</evidence>